<name>A0A348HHL8_9GAMM</name>
<organism evidence="7 8">
    <name type="scientific">Zymobacter palmae</name>
    <dbReference type="NCBI Taxonomy" id="33074"/>
    <lineage>
        <taxon>Bacteria</taxon>
        <taxon>Pseudomonadati</taxon>
        <taxon>Pseudomonadota</taxon>
        <taxon>Gammaproteobacteria</taxon>
        <taxon>Oceanospirillales</taxon>
        <taxon>Halomonadaceae</taxon>
        <taxon>Zymobacter group</taxon>
        <taxon>Zymobacter</taxon>
    </lineage>
</organism>
<feature type="binding site" evidence="6">
    <location>
        <position position="134"/>
    </location>
    <ligand>
        <name>Fe cation</name>
        <dbReference type="ChEBI" id="CHEBI:24875"/>
    </ligand>
</feature>
<keyword evidence="8" id="KW-1185">Reference proteome</keyword>
<dbReference type="InterPro" id="IPR036821">
    <property type="entry name" value="Peptide_deformylase_sf"/>
</dbReference>
<evidence type="ECO:0000256" key="1">
    <source>
        <dbReference type="ARBA" id="ARBA00010759"/>
    </source>
</evidence>
<keyword evidence="2 6" id="KW-0479">Metal-binding</keyword>
<dbReference type="RefSeq" id="WP_027706373.1">
    <property type="nucleotide sequence ID" value="NZ_AP018933.1"/>
</dbReference>
<dbReference type="PANTHER" id="PTHR10458:SF21">
    <property type="entry name" value="PEPTIDE DEFORMYLASE"/>
    <property type="match status" value="1"/>
</dbReference>
<evidence type="ECO:0000256" key="2">
    <source>
        <dbReference type="ARBA" id="ARBA00022723"/>
    </source>
</evidence>
<comment type="cofactor">
    <cofactor evidence="6">
        <name>Fe(2+)</name>
        <dbReference type="ChEBI" id="CHEBI:29033"/>
    </cofactor>
    <text evidence="6">Binds 1 Fe(2+) ion.</text>
</comment>
<evidence type="ECO:0000256" key="3">
    <source>
        <dbReference type="ARBA" id="ARBA00022801"/>
    </source>
</evidence>
<feature type="binding site" evidence="6">
    <location>
        <position position="138"/>
    </location>
    <ligand>
        <name>Fe cation</name>
        <dbReference type="ChEBI" id="CHEBI:24875"/>
    </ligand>
</feature>
<reference evidence="7 8" key="1">
    <citation type="submission" date="2018-09" db="EMBL/GenBank/DDBJ databases">
        <title>Zymobacter palmae IAM14233 (=T109) whole genome analysis.</title>
        <authorList>
            <person name="Yanase H."/>
        </authorList>
    </citation>
    <scope>NUCLEOTIDE SEQUENCE [LARGE SCALE GENOMIC DNA]</scope>
    <source>
        <strain evidence="7 8">IAM14233</strain>
    </source>
</reference>
<proteinExistence type="inferred from homology"/>
<feature type="binding site" evidence="6">
    <location>
        <position position="92"/>
    </location>
    <ligand>
        <name>Fe cation</name>
        <dbReference type="ChEBI" id="CHEBI:24875"/>
    </ligand>
</feature>
<dbReference type="AlphaFoldDB" id="A0A348HHL8"/>
<evidence type="ECO:0000256" key="4">
    <source>
        <dbReference type="ARBA" id="ARBA00022917"/>
    </source>
</evidence>
<sequence>MALLPILEYPDKQLRNVATPVDTFDDELQTLIDNMLETMYESYGVGLAASQVDRHIRLFVMDASDERDAPEVIINPEITPLDDERAMMQEGCLSIPDYYAEVERALRIHLKALDRHGNPIECDVDGFRAHIMQHETDHLDGRLFIDYLSPLKRERVKKKMQKRHKMMAQ</sequence>
<keyword evidence="3 6" id="KW-0378">Hydrolase</keyword>
<evidence type="ECO:0000256" key="6">
    <source>
        <dbReference type="HAMAP-Rule" id="MF_00163"/>
    </source>
</evidence>
<dbReference type="CDD" id="cd00487">
    <property type="entry name" value="Pep_deformylase"/>
    <property type="match status" value="1"/>
</dbReference>
<accession>A0A348HHL8</accession>
<evidence type="ECO:0000313" key="8">
    <source>
        <dbReference type="Proteomes" id="UP000267342"/>
    </source>
</evidence>
<dbReference type="OrthoDB" id="9804313at2"/>
<dbReference type="NCBIfam" id="NF001159">
    <property type="entry name" value="PRK00150.1-3"/>
    <property type="match status" value="1"/>
</dbReference>
<keyword evidence="5 6" id="KW-0408">Iron</keyword>
<dbReference type="SUPFAM" id="SSF56420">
    <property type="entry name" value="Peptide deformylase"/>
    <property type="match status" value="1"/>
</dbReference>
<dbReference type="PRINTS" id="PR01576">
    <property type="entry name" value="PDEFORMYLASE"/>
</dbReference>
<dbReference type="GO" id="GO:0046872">
    <property type="term" value="F:metal ion binding"/>
    <property type="evidence" value="ECO:0007669"/>
    <property type="project" value="UniProtKB-KW"/>
</dbReference>
<dbReference type="STRING" id="1123510.GCA_000620025_01933"/>
<dbReference type="EMBL" id="AP018933">
    <property type="protein sequence ID" value="BBG31120.1"/>
    <property type="molecule type" value="Genomic_DNA"/>
</dbReference>
<feature type="active site" evidence="6">
    <location>
        <position position="135"/>
    </location>
</feature>
<dbReference type="Pfam" id="PF01327">
    <property type="entry name" value="Pep_deformylase"/>
    <property type="match status" value="1"/>
</dbReference>
<protein>
    <recommendedName>
        <fullName evidence="6">Peptide deformylase</fullName>
        <shortName evidence="6">PDF</shortName>
        <ecNumber evidence="6">3.5.1.88</ecNumber>
    </recommendedName>
    <alternativeName>
        <fullName evidence="6">Polypeptide deformylase</fullName>
    </alternativeName>
</protein>
<keyword evidence="4 6" id="KW-0648">Protein biosynthesis</keyword>
<comment type="function">
    <text evidence="6">Removes the formyl group from the N-terminal Met of newly synthesized proteins. Requires at least a dipeptide for an efficient rate of reaction. N-terminal L-methionine is a prerequisite for activity but the enzyme has broad specificity at other positions.</text>
</comment>
<evidence type="ECO:0000313" key="7">
    <source>
        <dbReference type="EMBL" id="BBG31120.1"/>
    </source>
</evidence>
<dbReference type="PANTHER" id="PTHR10458">
    <property type="entry name" value="PEPTIDE DEFORMYLASE"/>
    <property type="match status" value="1"/>
</dbReference>
<dbReference type="PIRSF" id="PIRSF004749">
    <property type="entry name" value="Pep_def"/>
    <property type="match status" value="1"/>
</dbReference>
<dbReference type="EC" id="3.5.1.88" evidence="6"/>
<dbReference type="GO" id="GO:0006412">
    <property type="term" value="P:translation"/>
    <property type="evidence" value="ECO:0007669"/>
    <property type="project" value="UniProtKB-UniRule"/>
</dbReference>
<dbReference type="GO" id="GO:0042586">
    <property type="term" value="F:peptide deformylase activity"/>
    <property type="evidence" value="ECO:0007669"/>
    <property type="project" value="UniProtKB-UniRule"/>
</dbReference>
<dbReference type="NCBIfam" id="TIGR00079">
    <property type="entry name" value="pept_deformyl"/>
    <property type="match status" value="1"/>
</dbReference>
<gene>
    <name evidence="6" type="primary">def</name>
    <name evidence="7" type="ORF">ZBT109_2389</name>
</gene>
<dbReference type="HAMAP" id="MF_00163">
    <property type="entry name" value="Pep_deformylase"/>
    <property type="match status" value="1"/>
</dbReference>
<dbReference type="KEGG" id="zpl:ZBT109_2389"/>
<dbReference type="Proteomes" id="UP000267342">
    <property type="component" value="Chromosome"/>
</dbReference>
<evidence type="ECO:0000256" key="5">
    <source>
        <dbReference type="ARBA" id="ARBA00023004"/>
    </source>
</evidence>
<dbReference type="InterPro" id="IPR023635">
    <property type="entry name" value="Peptide_deformylase"/>
</dbReference>
<comment type="catalytic activity">
    <reaction evidence="6">
        <text>N-terminal N-formyl-L-methionyl-[peptide] + H2O = N-terminal L-methionyl-[peptide] + formate</text>
        <dbReference type="Rhea" id="RHEA:24420"/>
        <dbReference type="Rhea" id="RHEA-COMP:10639"/>
        <dbReference type="Rhea" id="RHEA-COMP:10640"/>
        <dbReference type="ChEBI" id="CHEBI:15377"/>
        <dbReference type="ChEBI" id="CHEBI:15740"/>
        <dbReference type="ChEBI" id="CHEBI:49298"/>
        <dbReference type="ChEBI" id="CHEBI:64731"/>
        <dbReference type="EC" id="3.5.1.88"/>
    </reaction>
</comment>
<comment type="similarity">
    <text evidence="1 6">Belongs to the polypeptide deformylase family.</text>
</comment>
<dbReference type="Gene3D" id="3.90.45.10">
    <property type="entry name" value="Peptide deformylase"/>
    <property type="match status" value="1"/>
</dbReference>